<keyword evidence="1" id="KW-0732">Signal</keyword>
<sequence>MLSSWCYVVLLAFLPTLTLSKTTKECSCGYGGLCINSDENGEPVEPHCDLWQSHSNKVYVYYQVQTGRKGVRTPFYLVYDPGEQKEIRKGEETGVRIVIRISDGRNLFPIRRHNFMRLNVKRKCEDDAKNDPEILDIRVCTYLPDGDVWTFSFDPRFATFPEGHKLKFVHLPIGENGESRRVGVAGSVMIKIDWLLKGETKVGLFRQKYTLFTYLMSKVVHSCFPTIEFEGCSQNPEYPYSHLRKDRIRVTQITDHPQSCKGLRHVGHAWFMQRFPFVGLYDPVPTEIRDLDFSRTAIEFPRVFFPQGIHMIEYRLDMRGDPPIHGGVTPSSIYARCWIKVELGKMDVRVKGGNIRTMPCYNSLALTFFSANPSYELADMEFTTSCSEYTDPECELKTSEAVLSTVILSTRPIG</sequence>
<dbReference type="Proteomes" id="UP001307889">
    <property type="component" value="Chromosome 7"/>
</dbReference>
<protein>
    <submittedName>
        <fullName evidence="2">Uncharacterized protein</fullName>
    </submittedName>
</protein>
<accession>A0ABN7AWM6</accession>
<proteinExistence type="predicted"/>
<feature type="chain" id="PRO_5045430026" evidence="1">
    <location>
        <begin position="21"/>
        <end position="414"/>
    </location>
</feature>
<feature type="signal peptide" evidence="1">
    <location>
        <begin position="1"/>
        <end position="20"/>
    </location>
</feature>
<evidence type="ECO:0000256" key="1">
    <source>
        <dbReference type="SAM" id="SignalP"/>
    </source>
</evidence>
<keyword evidence="3" id="KW-1185">Reference proteome</keyword>
<dbReference type="EMBL" id="AP028915">
    <property type="protein sequence ID" value="BES96595.1"/>
    <property type="molecule type" value="Genomic_DNA"/>
</dbReference>
<organism evidence="2 3">
    <name type="scientific">Nesidiocoris tenuis</name>
    <dbReference type="NCBI Taxonomy" id="355587"/>
    <lineage>
        <taxon>Eukaryota</taxon>
        <taxon>Metazoa</taxon>
        <taxon>Ecdysozoa</taxon>
        <taxon>Arthropoda</taxon>
        <taxon>Hexapoda</taxon>
        <taxon>Insecta</taxon>
        <taxon>Pterygota</taxon>
        <taxon>Neoptera</taxon>
        <taxon>Paraneoptera</taxon>
        <taxon>Hemiptera</taxon>
        <taxon>Heteroptera</taxon>
        <taxon>Panheteroptera</taxon>
        <taxon>Cimicomorpha</taxon>
        <taxon>Miridae</taxon>
        <taxon>Dicyphina</taxon>
        <taxon>Nesidiocoris</taxon>
    </lineage>
</organism>
<reference evidence="2 3" key="1">
    <citation type="submission" date="2023-09" db="EMBL/GenBank/DDBJ databases">
        <title>Nesidiocoris tenuis whole genome shotgun sequence.</title>
        <authorList>
            <person name="Shibata T."/>
            <person name="Shimoda M."/>
            <person name="Kobayashi T."/>
            <person name="Uehara T."/>
        </authorList>
    </citation>
    <scope>NUCLEOTIDE SEQUENCE [LARGE SCALE GENOMIC DNA]</scope>
    <source>
        <strain evidence="2 3">Japan</strain>
    </source>
</reference>
<gene>
    <name evidence="2" type="ORF">NTJ_09408</name>
</gene>
<evidence type="ECO:0000313" key="3">
    <source>
        <dbReference type="Proteomes" id="UP001307889"/>
    </source>
</evidence>
<evidence type="ECO:0000313" key="2">
    <source>
        <dbReference type="EMBL" id="BES96595.1"/>
    </source>
</evidence>
<name>A0ABN7AWM6_9HEMI</name>